<feature type="region of interest" description="Disordered" evidence="1">
    <location>
        <begin position="132"/>
        <end position="164"/>
    </location>
</feature>
<name>A0A1S8B8G9_9PEZI</name>
<feature type="compositionally biased region" description="Low complexity" evidence="1">
    <location>
        <begin position="145"/>
        <end position="156"/>
    </location>
</feature>
<dbReference type="AlphaFoldDB" id="A0A1S8B8G9"/>
<feature type="region of interest" description="Disordered" evidence="1">
    <location>
        <begin position="1"/>
        <end position="92"/>
    </location>
</feature>
<protein>
    <submittedName>
        <fullName evidence="2">Uncharacterized protein</fullName>
    </submittedName>
</protein>
<dbReference type="EMBL" id="MSZU01000111">
    <property type="protein sequence ID" value="OMP83668.1"/>
    <property type="molecule type" value="Genomic_DNA"/>
</dbReference>
<evidence type="ECO:0000313" key="3">
    <source>
        <dbReference type="Proteomes" id="UP000190776"/>
    </source>
</evidence>
<proteinExistence type="predicted"/>
<dbReference type="OrthoDB" id="5279705at2759"/>
<dbReference type="STRING" id="420778.A0A1S8B8G9"/>
<sequence length="164" mass="17944">MLAWIPSAPQTSHAYMPSRSSPLAPRHSNVVRRQPLAPTTNTSHNVFTFSMDPASKPSTPAPPQRSVKPNPLIQKTAGDAGRERRRDMFLKKVANDRDERRWAGRAEQVRYCNPRSRDVAGRRVEDLSADAFLPDRATGPHEAAEAVAAAPRAISAQDSGAVGR</sequence>
<organism evidence="2 3">
    <name type="scientific">Diplodia seriata</name>
    <dbReference type="NCBI Taxonomy" id="420778"/>
    <lineage>
        <taxon>Eukaryota</taxon>
        <taxon>Fungi</taxon>
        <taxon>Dikarya</taxon>
        <taxon>Ascomycota</taxon>
        <taxon>Pezizomycotina</taxon>
        <taxon>Dothideomycetes</taxon>
        <taxon>Dothideomycetes incertae sedis</taxon>
        <taxon>Botryosphaeriales</taxon>
        <taxon>Botryosphaeriaceae</taxon>
        <taxon>Diplodia</taxon>
    </lineage>
</organism>
<reference evidence="2 3" key="1">
    <citation type="submission" date="2017-01" db="EMBL/GenBank/DDBJ databases">
        <title>Draft genome sequence of Diplodia seriata F98.1, a fungal species involved in grapevine trunk diseases.</title>
        <authorList>
            <person name="Robert-Siegwald G."/>
            <person name="Vallet J."/>
            <person name="Abou-Mansour E."/>
            <person name="Xu J."/>
            <person name="Rey P."/>
            <person name="Bertsch C."/>
            <person name="Rego C."/>
            <person name="Larignon P."/>
            <person name="Fontaine F."/>
            <person name="Lebrun M.-H."/>
        </authorList>
    </citation>
    <scope>NUCLEOTIDE SEQUENCE [LARGE SCALE GENOMIC DNA]</scope>
    <source>
        <strain evidence="2 3">F98.1</strain>
    </source>
</reference>
<accession>A0A1S8B8G9</accession>
<comment type="caution">
    <text evidence="2">The sequence shown here is derived from an EMBL/GenBank/DDBJ whole genome shotgun (WGS) entry which is preliminary data.</text>
</comment>
<evidence type="ECO:0000256" key="1">
    <source>
        <dbReference type="SAM" id="MobiDB-lite"/>
    </source>
</evidence>
<gene>
    <name evidence="2" type="ORF">BK809_0005049</name>
</gene>
<feature type="compositionally biased region" description="Polar residues" evidence="1">
    <location>
        <begin position="8"/>
        <end position="21"/>
    </location>
</feature>
<feature type="compositionally biased region" description="Polar residues" evidence="1">
    <location>
        <begin position="37"/>
        <end position="48"/>
    </location>
</feature>
<dbReference type="Proteomes" id="UP000190776">
    <property type="component" value="Unassembled WGS sequence"/>
</dbReference>
<feature type="compositionally biased region" description="Basic and acidic residues" evidence="1">
    <location>
        <begin position="80"/>
        <end position="92"/>
    </location>
</feature>
<evidence type="ECO:0000313" key="2">
    <source>
        <dbReference type="EMBL" id="OMP83668.1"/>
    </source>
</evidence>